<dbReference type="GO" id="GO:0004764">
    <property type="term" value="F:shikimate 3-dehydrogenase (NADP+) activity"/>
    <property type="evidence" value="ECO:0007669"/>
    <property type="project" value="InterPro"/>
</dbReference>
<dbReference type="InterPro" id="IPR041121">
    <property type="entry name" value="SDH_C"/>
</dbReference>
<dbReference type="GO" id="GO:0005829">
    <property type="term" value="C:cytosol"/>
    <property type="evidence" value="ECO:0007669"/>
    <property type="project" value="TreeGrafter"/>
</dbReference>
<dbReference type="Gene3D" id="3.40.50.720">
    <property type="entry name" value="NAD(P)-binding Rossmann-like Domain"/>
    <property type="match status" value="1"/>
</dbReference>
<reference evidence="5" key="1">
    <citation type="journal article" date="2014" name="Int. J. Syst. Evol. Microbiol.">
        <title>Complete genome sequence of Corynebacterium casei LMG S-19264T (=DSM 44701T), isolated from a smear-ripened cheese.</title>
        <authorList>
            <consortium name="US DOE Joint Genome Institute (JGI-PGF)"/>
            <person name="Walter F."/>
            <person name="Albersmeier A."/>
            <person name="Kalinowski J."/>
            <person name="Ruckert C."/>
        </authorList>
    </citation>
    <scope>NUCLEOTIDE SEQUENCE</scope>
    <source>
        <strain evidence="5">CGMCC 1.10749</strain>
    </source>
</reference>
<name>A0A8H9KPX1_9MICO</name>
<dbReference type="SUPFAM" id="SSF53223">
    <property type="entry name" value="Aminoacid dehydrogenase-like, N-terminal domain"/>
    <property type="match status" value="1"/>
</dbReference>
<evidence type="ECO:0000313" key="5">
    <source>
        <dbReference type="EMBL" id="GGB68285.1"/>
    </source>
</evidence>
<dbReference type="AlphaFoldDB" id="A0A8H9KPX1"/>
<keyword evidence="2" id="KW-0028">Amino-acid biosynthesis</keyword>
<organism evidence="5 6">
    <name type="scientific">Knoellia flava</name>
    <dbReference type="NCBI Taxonomy" id="913969"/>
    <lineage>
        <taxon>Bacteria</taxon>
        <taxon>Bacillati</taxon>
        <taxon>Actinomycetota</taxon>
        <taxon>Actinomycetes</taxon>
        <taxon>Micrococcales</taxon>
        <taxon>Intrasporangiaceae</taxon>
        <taxon>Knoellia</taxon>
    </lineage>
</organism>
<evidence type="ECO:0000313" key="6">
    <source>
        <dbReference type="Proteomes" id="UP000628079"/>
    </source>
</evidence>
<evidence type="ECO:0000259" key="3">
    <source>
        <dbReference type="Pfam" id="PF08501"/>
    </source>
</evidence>
<dbReference type="GO" id="GO:0050661">
    <property type="term" value="F:NADP binding"/>
    <property type="evidence" value="ECO:0007669"/>
    <property type="project" value="TreeGrafter"/>
</dbReference>
<feature type="domain" description="SDH C-terminal" evidence="4">
    <location>
        <begin position="237"/>
        <end position="265"/>
    </location>
</feature>
<dbReference type="Pfam" id="PF08501">
    <property type="entry name" value="Shikimate_dh_N"/>
    <property type="match status" value="1"/>
</dbReference>
<gene>
    <name evidence="5" type="ORF">GCM10011314_04430</name>
</gene>
<dbReference type="PANTHER" id="PTHR21089">
    <property type="entry name" value="SHIKIMATE DEHYDROGENASE"/>
    <property type="match status" value="1"/>
</dbReference>
<comment type="caution">
    <text evidence="5">The sequence shown here is derived from an EMBL/GenBank/DDBJ whole genome shotgun (WGS) entry which is preliminary data.</text>
</comment>
<dbReference type="Pfam" id="PF18317">
    <property type="entry name" value="SDH_C"/>
    <property type="match status" value="1"/>
</dbReference>
<feature type="domain" description="Shikimate dehydrogenase substrate binding N-terminal" evidence="3">
    <location>
        <begin position="6"/>
        <end position="88"/>
    </location>
</feature>
<evidence type="ECO:0000259" key="4">
    <source>
        <dbReference type="Pfam" id="PF18317"/>
    </source>
</evidence>
<dbReference type="Proteomes" id="UP000628079">
    <property type="component" value="Unassembled WGS sequence"/>
</dbReference>
<dbReference type="CDD" id="cd01065">
    <property type="entry name" value="NAD_bind_Shikimate_DH"/>
    <property type="match status" value="1"/>
</dbReference>
<evidence type="ECO:0000256" key="1">
    <source>
        <dbReference type="ARBA" id="ARBA00004871"/>
    </source>
</evidence>
<dbReference type="EMBL" id="BMEA01000001">
    <property type="protein sequence ID" value="GGB68285.1"/>
    <property type="molecule type" value="Genomic_DNA"/>
</dbReference>
<comment type="pathway">
    <text evidence="1">Metabolic intermediate biosynthesis; chorismate biosynthesis; chorismate from D-erythrose 4-phosphate and phosphoenolpyruvate: step 4/7.</text>
</comment>
<dbReference type="PANTHER" id="PTHR21089:SF1">
    <property type="entry name" value="BIFUNCTIONAL 3-DEHYDROQUINATE DEHYDRATASE_SHIKIMATE DEHYDROGENASE, CHLOROPLASTIC"/>
    <property type="match status" value="1"/>
</dbReference>
<protein>
    <submittedName>
        <fullName evidence="5">Putative shikimate-5-dehydrogenase (AroE)</fullName>
    </submittedName>
</protein>
<dbReference type="InterPro" id="IPR036291">
    <property type="entry name" value="NAD(P)-bd_dom_sf"/>
</dbReference>
<dbReference type="InterPro" id="IPR013708">
    <property type="entry name" value="Shikimate_DH-bd_N"/>
</dbReference>
<dbReference type="Gene3D" id="3.40.50.10860">
    <property type="entry name" value="Leucine Dehydrogenase, chain A, domain 1"/>
    <property type="match status" value="1"/>
</dbReference>
<dbReference type="GO" id="GO:0019632">
    <property type="term" value="P:shikimate metabolic process"/>
    <property type="evidence" value="ECO:0007669"/>
    <property type="project" value="TreeGrafter"/>
</dbReference>
<accession>A0A8H9KPX1</accession>
<keyword evidence="2" id="KW-0057">Aromatic amino acid biosynthesis</keyword>
<dbReference type="RefSeq" id="WP_229708284.1">
    <property type="nucleotide sequence ID" value="NZ_BMEA01000001.1"/>
</dbReference>
<dbReference type="NCBIfam" id="NF001311">
    <property type="entry name" value="PRK00258.1-3"/>
    <property type="match status" value="1"/>
</dbReference>
<proteinExistence type="predicted"/>
<sequence>MLRAAVLGSPVAHSLSPVLHTAAYAVLGLSDWTYVRREVTEVELADVVRELDDEWRGLSLTMPLKEVAFDVAATVTDVARAAGAINTLVRRDDGGWDGANTDVAGIVGAVGHVDHAGSATILGSGATARSAALALVDLGVRDVLVASRNAASADSVVTLLGARGVAARHVALDRWADEPRRLVVSTLPPAASEATADALRAAGVDLDGSTLLDVVYADWPTPLARAAGDRGAEVVSGLDMLVHQAAVQVELFTGLRPPLEPMFAAARESVAG</sequence>
<evidence type="ECO:0000256" key="2">
    <source>
        <dbReference type="ARBA" id="ARBA00023141"/>
    </source>
</evidence>
<reference evidence="5" key="2">
    <citation type="submission" date="2020-09" db="EMBL/GenBank/DDBJ databases">
        <authorList>
            <person name="Sun Q."/>
            <person name="Zhou Y."/>
        </authorList>
    </citation>
    <scope>NUCLEOTIDE SEQUENCE</scope>
    <source>
        <strain evidence="5">CGMCC 1.10749</strain>
    </source>
</reference>
<dbReference type="GO" id="GO:0009073">
    <property type="term" value="P:aromatic amino acid family biosynthetic process"/>
    <property type="evidence" value="ECO:0007669"/>
    <property type="project" value="UniProtKB-KW"/>
</dbReference>
<dbReference type="InterPro" id="IPR022893">
    <property type="entry name" value="Shikimate_DH_fam"/>
</dbReference>
<dbReference type="SUPFAM" id="SSF51735">
    <property type="entry name" value="NAD(P)-binding Rossmann-fold domains"/>
    <property type="match status" value="1"/>
</dbReference>
<dbReference type="GO" id="GO:0009423">
    <property type="term" value="P:chorismate biosynthetic process"/>
    <property type="evidence" value="ECO:0007669"/>
    <property type="project" value="TreeGrafter"/>
</dbReference>
<dbReference type="InterPro" id="IPR046346">
    <property type="entry name" value="Aminoacid_DH-like_N_sf"/>
</dbReference>